<feature type="transmembrane region" description="Helical" evidence="6">
    <location>
        <begin position="153"/>
        <end position="175"/>
    </location>
</feature>
<dbReference type="EMBL" id="JBHSCR010000030">
    <property type="protein sequence ID" value="MFC4349535.1"/>
    <property type="molecule type" value="Genomic_DNA"/>
</dbReference>
<evidence type="ECO:0000256" key="5">
    <source>
        <dbReference type="ARBA" id="ARBA00023136"/>
    </source>
</evidence>
<dbReference type="Gene3D" id="1.20.1250.20">
    <property type="entry name" value="MFS general substrate transporter like domains"/>
    <property type="match status" value="1"/>
</dbReference>
<dbReference type="InterPro" id="IPR036259">
    <property type="entry name" value="MFS_trans_sf"/>
</dbReference>
<dbReference type="InterPro" id="IPR044770">
    <property type="entry name" value="MFS_spinster-like"/>
</dbReference>
<evidence type="ECO:0000256" key="2">
    <source>
        <dbReference type="ARBA" id="ARBA00022448"/>
    </source>
</evidence>
<feature type="transmembrane region" description="Helical" evidence="6">
    <location>
        <begin position="257"/>
        <end position="277"/>
    </location>
</feature>
<dbReference type="CDD" id="cd17328">
    <property type="entry name" value="MFS_spinster_like"/>
    <property type="match status" value="1"/>
</dbReference>
<dbReference type="PANTHER" id="PTHR23505">
    <property type="entry name" value="SPINSTER"/>
    <property type="match status" value="1"/>
</dbReference>
<dbReference type="PROSITE" id="PS50850">
    <property type="entry name" value="MFS"/>
    <property type="match status" value="1"/>
</dbReference>
<keyword evidence="2" id="KW-0813">Transport</keyword>
<evidence type="ECO:0000256" key="1">
    <source>
        <dbReference type="ARBA" id="ARBA00004141"/>
    </source>
</evidence>
<evidence type="ECO:0000313" key="9">
    <source>
        <dbReference type="Proteomes" id="UP001595776"/>
    </source>
</evidence>
<feature type="domain" description="Major facilitator superfamily (MFS) profile" evidence="7">
    <location>
        <begin position="27"/>
        <end position="455"/>
    </location>
</feature>
<feature type="transmembrane region" description="Helical" evidence="6">
    <location>
        <begin position="92"/>
        <end position="112"/>
    </location>
</feature>
<dbReference type="Pfam" id="PF07690">
    <property type="entry name" value="MFS_1"/>
    <property type="match status" value="1"/>
</dbReference>
<sequence>MPEGHKEAVHDRAGMHEGERLGYAWLVVGILMVLYIFAYVDRTILTLLVEPIKSTMGLSDTQVSLLHGFAFALFYGALGLPLGRLADHKNRVGIIAIGLAFWSIATAVCGLTKNFAQLFMARIGVGAGEATLNPAAYSIITDYFPKHYLSRALSTYVMGTYLGMGLAYIIGSYVVQAALSLPDLDLPVFGHIYSWQLAFFYVGLPGLLLMVFFLVVVREPARKDRLKLERTDDDEGDGGETSVAAFLRFLAVNRKTFIAHSLGFGALALLVNGVALWTPTFFARTYGWEIVDAGTAYGVILLVCGSTGIYTGGWLADRFDGERKSGGAFKAAMLFTCFSILPAALAPLMPEPWMAMSLMVPMVFCSSAPWGLAVSSIQQITPNEFRGQASALYLFVVNLIGIGLGPLLIALMTDQYFQDPADLRYSMAIVSAVAAIAGGSALAWGLSGFKESVARMDQLTAGGSKR</sequence>
<comment type="subcellular location">
    <subcellularLocation>
        <location evidence="1">Membrane</location>
        <topology evidence="1">Multi-pass membrane protein</topology>
    </subcellularLocation>
</comment>
<evidence type="ECO:0000256" key="6">
    <source>
        <dbReference type="SAM" id="Phobius"/>
    </source>
</evidence>
<dbReference type="SUPFAM" id="SSF103473">
    <property type="entry name" value="MFS general substrate transporter"/>
    <property type="match status" value="1"/>
</dbReference>
<dbReference type="InterPro" id="IPR020846">
    <property type="entry name" value="MFS_dom"/>
</dbReference>
<protein>
    <submittedName>
        <fullName evidence="8">Spinster family MFS transporter</fullName>
    </submittedName>
</protein>
<reference evidence="9" key="1">
    <citation type="journal article" date="2019" name="Int. J. Syst. Evol. Microbiol.">
        <title>The Global Catalogue of Microorganisms (GCM) 10K type strain sequencing project: providing services to taxonomists for standard genome sequencing and annotation.</title>
        <authorList>
            <consortium name="The Broad Institute Genomics Platform"/>
            <consortium name="The Broad Institute Genome Sequencing Center for Infectious Disease"/>
            <person name="Wu L."/>
            <person name="Ma J."/>
        </authorList>
    </citation>
    <scope>NUCLEOTIDE SEQUENCE [LARGE SCALE GENOMIC DNA]</scope>
    <source>
        <strain evidence="9">CGMCC 1.15304</strain>
    </source>
</reference>
<proteinExistence type="predicted"/>
<dbReference type="RefSeq" id="WP_068144111.1">
    <property type="nucleotide sequence ID" value="NZ_JBHSCR010000030.1"/>
</dbReference>
<comment type="caution">
    <text evidence="8">The sequence shown here is derived from an EMBL/GenBank/DDBJ whole genome shotgun (WGS) entry which is preliminary data.</text>
</comment>
<feature type="transmembrane region" description="Helical" evidence="6">
    <location>
        <begin position="328"/>
        <end position="347"/>
    </location>
</feature>
<evidence type="ECO:0000313" key="8">
    <source>
        <dbReference type="EMBL" id="MFC4349535.1"/>
    </source>
</evidence>
<evidence type="ECO:0000256" key="4">
    <source>
        <dbReference type="ARBA" id="ARBA00022989"/>
    </source>
</evidence>
<dbReference type="Proteomes" id="UP001595776">
    <property type="component" value="Unassembled WGS sequence"/>
</dbReference>
<gene>
    <name evidence="8" type="ORF">ACFO5Q_16910</name>
</gene>
<accession>A0ABV8UEE6</accession>
<feature type="transmembrane region" description="Helical" evidence="6">
    <location>
        <begin position="353"/>
        <end position="372"/>
    </location>
</feature>
<feature type="transmembrane region" description="Helical" evidence="6">
    <location>
        <begin position="425"/>
        <end position="446"/>
    </location>
</feature>
<dbReference type="PANTHER" id="PTHR23505:SF79">
    <property type="entry name" value="PROTEIN SPINSTER"/>
    <property type="match status" value="1"/>
</dbReference>
<dbReference type="InterPro" id="IPR011701">
    <property type="entry name" value="MFS"/>
</dbReference>
<feature type="transmembrane region" description="Helical" evidence="6">
    <location>
        <begin position="392"/>
        <end position="413"/>
    </location>
</feature>
<evidence type="ECO:0000259" key="7">
    <source>
        <dbReference type="PROSITE" id="PS50850"/>
    </source>
</evidence>
<feature type="transmembrane region" description="Helical" evidence="6">
    <location>
        <begin position="195"/>
        <end position="217"/>
    </location>
</feature>
<keyword evidence="5 6" id="KW-0472">Membrane</keyword>
<feature type="transmembrane region" description="Helical" evidence="6">
    <location>
        <begin position="297"/>
        <end position="316"/>
    </location>
</feature>
<keyword evidence="9" id="KW-1185">Reference proteome</keyword>
<feature type="transmembrane region" description="Helical" evidence="6">
    <location>
        <begin position="61"/>
        <end position="80"/>
    </location>
</feature>
<keyword evidence="4 6" id="KW-1133">Transmembrane helix</keyword>
<evidence type="ECO:0000256" key="3">
    <source>
        <dbReference type="ARBA" id="ARBA00022692"/>
    </source>
</evidence>
<feature type="transmembrane region" description="Helical" evidence="6">
    <location>
        <begin position="22"/>
        <end position="40"/>
    </location>
</feature>
<organism evidence="8 9">
    <name type="scientific">Kordiimonas lipolytica</name>
    <dbReference type="NCBI Taxonomy" id="1662421"/>
    <lineage>
        <taxon>Bacteria</taxon>
        <taxon>Pseudomonadati</taxon>
        <taxon>Pseudomonadota</taxon>
        <taxon>Alphaproteobacteria</taxon>
        <taxon>Kordiimonadales</taxon>
        <taxon>Kordiimonadaceae</taxon>
        <taxon>Kordiimonas</taxon>
    </lineage>
</organism>
<keyword evidence="3 6" id="KW-0812">Transmembrane</keyword>
<name>A0ABV8UEE6_9PROT</name>